<name>A0A8H7PG28_MORIS</name>
<dbReference type="EMBL" id="JAEPQZ010000015">
    <property type="protein sequence ID" value="KAG2173238.1"/>
    <property type="molecule type" value="Genomic_DNA"/>
</dbReference>
<organism evidence="2 3">
    <name type="scientific">Mortierella isabellina</name>
    <name type="common">Filamentous fungus</name>
    <name type="synonym">Umbelopsis isabellina</name>
    <dbReference type="NCBI Taxonomy" id="91625"/>
    <lineage>
        <taxon>Eukaryota</taxon>
        <taxon>Fungi</taxon>
        <taxon>Fungi incertae sedis</taxon>
        <taxon>Mucoromycota</taxon>
        <taxon>Mucoromycotina</taxon>
        <taxon>Umbelopsidomycetes</taxon>
        <taxon>Umbelopsidales</taxon>
        <taxon>Umbelopsidaceae</taxon>
        <taxon>Umbelopsis</taxon>
    </lineage>
</organism>
<dbReference type="Proteomes" id="UP000654370">
    <property type="component" value="Unassembled WGS sequence"/>
</dbReference>
<comment type="caution">
    <text evidence="2">The sequence shown here is derived from an EMBL/GenBank/DDBJ whole genome shotgun (WGS) entry which is preliminary data.</text>
</comment>
<evidence type="ECO:0000313" key="2">
    <source>
        <dbReference type="EMBL" id="KAG2173238.1"/>
    </source>
</evidence>
<keyword evidence="3" id="KW-1185">Reference proteome</keyword>
<reference evidence="2" key="1">
    <citation type="submission" date="2020-12" db="EMBL/GenBank/DDBJ databases">
        <title>Metabolic potential, ecology and presence of endohyphal bacteria is reflected in genomic diversity of Mucoromycotina.</title>
        <authorList>
            <person name="Muszewska A."/>
            <person name="Okrasinska A."/>
            <person name="Steczkiewicz K."/>
            <person name="Drgas O."/>
            <person name="Orlowska M."/>
            <person name="Perlinska-Lenart U."/>
            <person name="Aleksandrzak-Piekarczyk T."/>
            <person name="Szatraj K."/>
            <person name="Zielenkiewicz U."/>
            <person name="Pilsyk S."/>
            <person name="Malc E."/>
            <person name="Mieczkowski P."/>
            <person name="Kruszewska J.S."/>
            <person name="Biernat P."/>
            <person name="Pawlowska J."/>
        </authorList>
    </citation>
    <scope>NUCLEOTIDE SEQUENCE</scope>
    <source>
        <strain evidence="2">WA0000067209</strain>
    </source>
</reference>
<feature type="transmembrane region" description="Helical" evidence="1">
    <location>
        <begin position="111"/>
        <end position="136"/>
    </location>
</feature>
<dbReference type="OrthoDB" id="2429356at2759"/>
<accession>A0A8H7PG28</accession>
<proteinExistence type="predicted"/>
<evidence type="ECO:0000256" key="1">
    <source>
        <dbReference type="SAM" id="Phobius"/>
    </source>
</evidence>
<gene>
    <name evidence="2" type="ORF">INT43_004612</name>
</gene>
<evidence type="ECO:0000313" key="3">
    <source>
        <dbReference type="Proteomes" id="UP000654370"/>
    </source>
</evidence>
<protein>
    <submittedName>
        <fullName evidence="2">Uncharacterized protein</fullName>
    </submittedName>
</protein>
<dbReference type="AlphaFoldDB" id="A0A8H7PG28"/>
<keyword evidence="1" id="KW-0472">Membrane</keyword>
<sequence length="308" mass="34308">MEMELTPRYSPTPEYPKLARGKRIINRGSLLGGSTDSLPRITLCPASFYESDPIVLYEPPKGITFHLHRMFSRRKNTQNLSASYDSFSKPPSWSEYEISDKKAEKSKGSRCMSMFAFCLGFFLALASMLIAIGAVLTHKRLIQRDPAPDANGHFALDSLLPINWNSSEETMAGTIDMFNSLVSNLTNSDTAHWPPPQDIYVGLTSKSKTPGIDIEPKAARPLYNADIPYNILPWSILRFVDTVNMCFYLKNPRTDGSIVFKISRLHPAAQSSSILLNRAALTALNINSQVDNSTLLITAQNCKDVRLS</sequence>
<keyword evidence="1" id="KW-0812">Transmembrane</keyword>
<keyword evidence="1" id="KW-1133">Transmembrane helix</keyword>